<dbReference type="InterPro" id="IPR018495">
    <property type="entry name" value="Succ_DH_cyt_bsu_CS"/>
</dbReference>
<evidence type="ECO:0000256" key="6">
    <source>
        <dbReference type="ARBA" id="ARBA00023004"/>
    </source>
</evidence>
<dbReference type="Pfam" id="PF01127">
    <property type="entry name" value="Sdh_cyt"/>
    <property type="match status" value="1"/>
</dbReference>
<sequence length="182" mass="19745">MFVARPSLLRAVGTAPALRATGLAPRVARTAVALGRRGVQTETITPVEGFKILNSQRVHRPCSPDLAIYQPQLTWVLSSFHRITGVAIAGVFYLGALAFAFHPWFPAMDSTHAIEFVHNLPGWLKTTVKLAVAAPLTFHTFNGVRHLMWDAGKGLTLKGVYKSGYAVVAATAISTIYLAFFV</sequence>
<keyword evidence="10" id="KW-1185">Reference proteome</keyword>
<evidence type="ECO:0000256" key="3">
    <source>
        <dbReference type="ARBA" id="ARBA00022692"/>
    </source>
</evidence>
<proteinExistence type="predicted"/>
<dbReference type="InterPro" id="IPR034804">
    <property type="entry name" value="SQR/QFR_C/D"/>
</dbReference>
<dbReference type="GO" id="GO:0005739">
    <property type="term" value="C:mitochondrion"/>
    <property type="evidence" value="ECO:0007669"/>
    <property type="project" value="GOC"/>
</dbReference>
<evidence type="ECO:0000256" key="2">
    <source>
        <dbReference type="ARBA" id="ARBA00022617"/>
    </source>
</evidence>
<reference evidence="9" key="1">
    <citation type="journal article" date="2023" name="BMC Genomics">
        <title>Chromosome-level genome assemblies of Cutaneotrichosporon spp. (Trichosporonales, Basidiomycota) reveal imbalanced evolution between nucleotide sequences and chromosome synteny.</title>
        <authorList>
            <person name="Kobayashi Y."/>
            <person name="Kayamori A."/>
            <person name="Aoki K."/>
            <person name="Shiwa Y."/>
            <person name="Matsutani M."/>
            <person name="Fujita N."/>
            <person name="Sugita T."/>
            <person name="Iwasaki W."/>
            <person name="Tanaka N."/>
            <person name="Takashima M."/>
        </authorList>
    </citation>
    <scope>NUCLEOTIDE SEQUENCE</scope>
    <source>
        <strain evidence="9">HIS019</strain>
    </source>
</reference>
<keyword evidence="6" id="KW-0408">Iron</keyword>
<dbReference type="GO" id="GO:0016020">
    <property type="term" value="C:membrane"/>
    <property type="evidence" value="ECO:0007669"/>
    <property type="project" value="UniProtKB-SubCell"/>
</dbReference>
<dbReference type="AlphaFoldDB" id="A0AA48L4N7"/>
<name>A0AA48L4N7_9TREE</name>
<dbReference type="SUPFAM" id="SSF81343">
    <property type="entry name" value="Fumarate reductase respiratory complex transmembrane subunits"/>
    <property type="match status" value="1"/>
</dbReference>
<dbReference type="CDD" id="cd03499">
    <property type="entry name" value="SQR_TypeC_SdhC"/>
    <property type="match status" value="1"/>
</dbReference>
<evidence type="ECO:0000256" key="5">
    <source>
        <dbReference type="ARBA" id="ARBA00022989"/>
    </source>
</evidence>
<dbReference type="PROSITE" id="PS01001">
    <property type="entry name" value="SDH_CYT_2"/>
    <property type="match status" value="1"/>
</dbReference>
<accession>A0AA48L4N7</accession>
<feature type="transmembrane region" description="Helical" evidence="8">
    <location>
        <begin position="83"/>
        <end position="105"/>
    </location>
</feature>
<evidence type="ECO:0000313" key="9">
    <source>
        <dbReference type="EMBL" id="BEI91873.1"/>
    </source>
</evidence>
<dbReference type="PANTHER" id="PTHR10978">
    <property type="entry name" value="SUCCINATE DEHYDROGENASE CYTOCHROME B560 SUBUNIT"/>
    <property type="match status" value="1"/>
</dbReference>
<dbReference type="Proteomes" id="UP001233271">
    <property type="component" value="Chromosome 4"/>
</dbReference>
<keyword evidence="2" id="KW-0349">Heme</keyword>
<dbReference type="GeneID" id="85495743"/>
<evidence type="ECO:0000256" key="7">
    <source>
        <dbReference type="ARBA" id="ARBA00023136"/>
    </source>
</evidence>
<gene>
    <name evidence="9" type="primary">SDH3</name>
    <name evidence="9" type="ORF">CcaverHIS019_0406930</name>
</gene>
<dbReference type="Gene3D" id="1.20.1300.10">
    <property type="entry name" value="Fumarate reductase/succinate dehydrogenase, transmembrane subunit"/>
    <property type="match status" value="1"/>
</dbReference>
<organism evidence="9 10">
    <name type="scientific">Cutaneotrichosporon cavernicola</name>
    <dbReference type="NCBI Taxonomy" id="279322"/>
    <lineage>
        <taxon>Eukaryota</taxon>
        <taxon>Fungi</taxon>
        <taxon>Dikarya</taxon>
        <taxon>Basidiomycota</taxon>
        <taxon>Agaricomycotina</taxon>
        <taxon>Tremellomycetes</taxon>
        <taxon>Trichosporonales</taxon>
        <taxon>Trichosporonaceae</taxon>
        <taxon>Cutaneotrichosporon</taxon>
    </lineage>
</organism>
<dbReference type="KEGG" id="ccac:CcaHIS019_0406930"/>
<dbReference type="InterPro" id="IPR014314">
    <property type="entry name" value="Succ_DH_cytb556"/>
</dbReference>
<keyword evidence="4" id="KW-0479">Metal-binding</keyword>
<evidence type="ECO:0000313" key="10">
    <source>
        <dbReference type="Proteomes" id="UP001233271"/>
    </source>
</evidence>
<keyword evidence="7 8" id="KW-0472">Membrane</keyword>
<feature type="transmembrane region" description="Helical" evidence="8">
    <location>
        <begin position="163"/>
        <end position="181"/>
    </location>
</feature>
<evidence type="ECO:0000256" key="4">
    <source>
        <dbReference type="ARBA" id="ARBA00022723"/>
    </source>
</evidence>
<comment type="subcellular location">
    <subcellularLocation>
        <location evidence="1">Membrane</location>
        <topology evidence="1">Multi-pass membrane protein</topology>
    </subcellularLocation>
</comment>
<dbReference type="GO" id="GO:0046872">
    <property type="term" value="F:metal ion binding"/>
    <property type="evidence" value="ECO:0007669"/>
    <property type="project" value="UniProtKB-KW"/>
</dbReference>
<evidence type="ECO:0000256" key="1">
    <source>
        <dbReference type="ARBA" id="ARBA00004141"/>
    </source>
</evidence>
<dbReference type="GO" id="GO:0006099">
    <property type="term" value="P:tricarboxylic acid cycle"/>
    <property type="evidence" value="ECO:0007669"/>
    <property type="project" value="InterPro"/>
</dbReference>
<keyword evidence="3 8" id="KW-0812">Transmembrane</keyword>
<protein>
    <submittedName>
        <fullName evidence="9">Uncharacterized protein</fullName>
    </submittedName>
</protein>
<dbReference type="InterPro" id="IPR000701">
    <property type="entry name" value="SuccDH_FuR_B_TM-su"/>
</dbReference>
<dbReference type="NCBIfam" id="TIGR02970">
    <property type="entry name" value="succ_dehyd_cytB"/>
    <property type="match status" value="1"/>
</dbReference>
<dbReference type="GO" id="GO:0006121">
    <property type="term" value="P:mitochondrial electron transport, succinate to ubiquinone"/>
    <property type="evidence" value="ECO:0007669"/>
    <property type="project" value="TreeGrafter"/>
</dbReference>
<dbReference type="PANTHER" id="PTHR10978:SF5">
    <property type="entry name" value="SUCCINATE DEHYDROGENASE CYTOCHROME B560 SUBUNIT, MITOCHONDRIAL"/>
    <property type="match status" value="1"/>
</dbReference>
<keyword evidence="5 8" id="KW-1133">Transmembrane helix</keyword>
<dbReference type="EMBL" id="AP028215">
    <property type="protein sequence ID" value="BEI91873.1"/>
    <property type="molecule type" value="Genomic_DNA"/>
</dbReference>
<evidence type="ECO:0000256" key="8">
    <source>
        <dbReference type="SAM" id="Phobius"/>
    </source>
</evidence>
<dbReference type="RefSeq" id="XP_060457138.1">
    <property type="nucleotide sequence ID" value="XM_060600556.1"/>
</dbReference>
<dbReference type="GO" id="GO:0009055">
    <property type="term" value="F:electron transfer activity"/>
    <property type="evidence" value="ECO:0007669"/>
    <property type="project" value="InterPro"/>
</dbReference>